<dbReference type="InterPro" id="IPR005795">
    <property type="entry name" value="LolPI"/>
</dbReference>
<reference evidence="6" key="1">
    <citation type="submission" date="2020-06" db="EMBL/GenBank/DDBJ databases">
        <authorList>
            <person name="Li T."/>
            <person name="Hu X."/>
            <person name="Zhang T."/>
            <person name="Song X."/>
            <person name="Zhang H."/>
            <person name="Dai N."/>
            <person name="Sheng W."/>
            <person name="Hou X."/>
            <person name="Wei L."/>
        </authorList>
    </citation>
    <scope>NUCLEOTIDE SEQUENCE</scope>
    <source>
        <strain evidence="6">KEN1</strain>
        <tissue evidence="6">Leaf</tissue>
    </source>
</reference>
<dbReference type="CDD" id="cd22275">
    <property type="entry name" value="DPBB_EXPB_N"/>
    <property type="match status" value="1"/>
</dbReference>
<evidence type="ECO:0000259" key="4">
    <source>
        <dbReference type="PROSITE" id="PS50842"/>
    </source>
</evidence>
<comment type="similarity">
    <text evidence="3">Belongs to the expansin family.</text>
</comment>
<dbReference type="InterPro" id="IPR007118">
    <property type="entry name" value="Expan_Lol_pI"/>
</dbReference>
<dbReference type="Gene3D" id="2.60.40.760">
    <property type="entry name" value="Expansin, cellulose-binding-like domain"/>
    <property type="match status" value="1"/>
</dbReference>
<dbReference type="Pfam" id="PF01357">
    <property type="entry name" value="Expansin_C"/>
    <property type="match status" value="1"/>
</dbReference>
<dbReference type="GO" id="GO:0005576">
    <property type="term" value="C:extracellular region"/>
    <property type="evidence" value="ECO:0007669"/>
    <property type="project" value="UniProtKB-SubCell"/>
</dbReference>
<dbReference type="InterPro" id="IPR007112">
    <property type="entry name" value="Expansin/allergen_DPBB_dom"/>
</dbReference>
<dbReference type="GO" id="GO:0009653">
    <property type="term" value="P:anatomical structure morphogenesis"/>
    <property type="evidence" value="ECO:0007669"/>
    <property type="project" value="UniProtKB-ARBA"/>
</dbReference>
<dbReference type="PANTHER" id="PTHR31692">
    <property type="entry name" value="EXPANSIN-B3"/>
    <property type="match status" value="1"/>
</dbReference>
<dbReference type="SMART" id="SM00837">
    <property type="entry name" value="DPBB_1"/>
    <property type="match status" value="1"/>
</dbReference>
<sequence length="278" mass="29727">MDCWSVIPIGPKGYEFGFNVLSSDSKNGPPDALIPLIGGKQNHSRVDTTSPIFSPAVATWYGDPNGAGSDGGACGYRLDVEKPPFSAMISAGNANLFKSGMGCGSCYQVKCTQNPACSGKPVTVTITDECNCDSGNVHFDLSGKAFGALAKPGQAETLRAAGTFPVHYRRVACNYPGTALAFEVDSGSNPYYFACVAKYVKGDGELTSVELQTANWKEEEWRPMQHSWGATWKIDLASGAKAPFSIRLVTRLSKKVIVAKDVIPAHWLPGKSYKSLLN</sequence>
<dbReference type="PRINTS" id="PR00829">
    <property type="entry name" value="LOLP1ALLERGN"/>
</dbReference>
<gene>
    <name evidence="6" type="ORF">Slati_0348800</name>
</gene>
<comment type="caution">
    <text evidence="6">The sequence shown here is derived from an EMBL/GenBank/DDBJ whole genome shotgun (WGS) entry which is preliminary data.</text>
</comment>
<evidence type="ECO:0000259" key="5">
    <source>
        <dbReference type="PROSITE" id="PS50843"/>
    </source>
</evidence>
<dbReference type="PROSITE" id="PS50842">
    <property type="entry name" value="EXPANSIN_EG45"/>
    <property type="match status" value="1"/>
</dbReference>
<keyword evidence="2" id="KW-0964">Secreted</keyword>
<organism evidence="6">
    <name type="scientific">Sesamum latifolium</name>
    <dbReference type="NCBI Taxonomy" id="2727402"/>
    <lineage>
        <taxon>Eukaryota</taxon>
        <taxon>Viridiplantae</taxon>
        <taxon>Streptophyta</taxon>
        <taxon>Embryophyta</taxon>
        <taxon>Tracheophyta</taxon>
        <taxon>Spermatophyta</taxon>
        <taxon>Magnoliopsida</taxon>
        <taxon>eudicotyledons</taxon>
        <taxon>Gunneridae</taxon>
        <taxon>Pentapetalae</taxon>
        <taxon>asterids</taxon>
        <taxon>lamiids</taxon>
        <taxon>Lamiales</taxon>
        <taxon>Pedaliaceae</taxon>
        <taxon>Sesamum</taxon>
    </lineage>
</organism>
<comment type="subcellular location">
    <subcellularLocation>
        <location evidence="1">Secreted</location>
    </subcellularLocation>
</comment>
<dbReference type="PROSITE" id="PS50843">
    <property type="entry name" value="EXPANSIN_CBD"/>
    <property type="match status" value="1"/>
</dbReference>
<accession>A0AAW2YF99</accession>
<dbReference type="EMBL" id="JACGWN010000001">
    <property type="protein sequence ID" value="KAL0464612.1"/>
    <property type="molecule type" value="Genomic_DNA"/>
</dbReference>
<dbReference type="InterPro" id="IPR036908">
    <property type="entry name" value="RlpA-like_sf"/>
</dbReference>
<proteinExistence type="inferred from homology"/>
<evidence type="ECO:0000313" key="6">
    <source>
        <dbReference type="EMBL" id="KAL0464612.1"/>
    </source>
</evidence>
<dbReference type="PANTHER" id="PTHR31692:SF57">
    <property type="entry name" value="EXPANSIN-B2"/>
    <property type="match status" value="1"/>
</dbReference>
<evidence type="ECO:0000256" key="2">
    <source>
        <dbReference type="ARBA" id="ARBA00022525"/>
    </source>
</evidence>
<dbReference type="AlphaFoldDB" id="A0AAW2YF99"/>
<dbReference type="InterPro" id="IPR036749">
    <property type="entry name" value="Expansin_CBD_sf"/>
</dbReference>
<dbReference type="SUPFAM" id="SSF50685">
    <property type="entry name" value="Barwin-like endoglucanases"/>
    <property type="match status" value="1"/>
</dbReference>
<evidence type="ECO:0000256" key="1">
    <source>
        <dbReference type="ARBA" id="ARBA00004613"/>
    </source>
</evidence>
<dbReference type="Gene3D" id="2.40.40.10">
    <property type="entry name" value="RlpA-like domain"/>
    <property type="match status" value="1"/>
</dbReference>
<feature type="domain" description="Expansin-like CBD" evidence="5">
    <location>
        <begin position="191"/>
        <end position="275"/>
    </location>
</feature>
<dbReference type="SUPFAM" id="SSF49590">
    <property type="entry name" value="PHL pollen allergen"/>
    <property type="match status" value="1"/>
</dbReference>
<reference evidence="6" key="2">
    <citation type="journal article" date="2024" name="Plant">
        <title>Genomic evolution and insights into agronomic trait innovations of Sesamum species.</title>
        <authorList>
            <person name="Miao H."/>
            <person name="Wang L."/>
            <person name="Qu L."/>
            <person name="Liu H."/>
            <person name="Sun Y."/>
            <person name="Le M."/>
            <person name="Wang Q."/>
            <person name="Wei S."/>
            <person name="Zheng Y."/>
            <person name="Lin W."/>
            <person name="Duan Y."/>
            <person name="Cao H."/>
            <person name="Xiong S."/>
            <person name="Wang X."/>
            <person name="Wei L."/>
            <person name="Li C."/>
            <person name="Ma Q."/>
            <person name="Ju M."/>
            <person name="Zhao R."/>
            <person name="Li G."/>
            <person name="Mu C."/>
            <person name="Tian Q."/>
            <person name="Mei H."/>
            <person name="Zhang T."/>
            <person name="Gao T."/>
            <person name="Zhang H."/>
        </authorList>
    </citation>
    <scope>NUCLEOTIDE SEQUENCE</scope>
    <source>
        <strain evidence="6">KEN1</strain>
    </source>
</reference>
<dbReference type="PRINTS" id="PR01225">
    <property type="entry name" value="EXPANSNFAMLY"/>
</dbReference>
<dbReference type="Pfam" id="PF03330">
    <property type="entry name" value="DPBB_1"/>
    <property type="match status" value="1"/>
</dbReference>
<name>A0AAW2YF99_9LAMI</name>
<protein>
    <submittedName>
        <fullName evidence="6">Expansin-B18</fullName>
    </submittedName>
</protein>
<dbReference type="InterPro" id="IPR009009">
    <property type="entry name" value="RlpA-like_DPBB"/>
</dbReference>
<dbReference type="InterPro" id="IPR007117">
    <property type="entry name" value="Expansin_CBD"/>
</dbReference>
<feature type="domain" description="Expansin-like EG45" evidence="4">
    <location>
        <begin position="71"/>
        <end position="178"/>
    </location>
</feature>
<evidence type="ECO:0000256" key="3">
    <source>
        <dbReference type="RuleBase" id="RU003460"/>
    </source>
</evidence>